<dbReference type="GO" id="GO:0000398">
    <property type="term" value="P:mRNA splicing, via spliceosome"/>
    <property type="evidence" value="ECO:0007669"/>
    <property type="project" value="UniProtKB-UniRule"/>
</dbReference>
<evidence type="ECO:0000256" key="4">
    <source>
        <dbReference type="ARBA" id="ARBA00023242"/>
    </source>
</evidence>
<dbReference type="InterPro" id="IPR045166">
    <property type="entry name" value="Spp2-like"/>
</dbReference>
<dbReference type="Pfam" id="PF12656">
    <property type="entry name" value="G-patch_2"/>
    <property type="match status" value="1"/>
</dbReference>
<dbReference type="SMART" id="SM00739">
    <property type="entry name" value="KOW"/>
    <property type="match status" value="2"/>
</dbReference>
<dbReference type="GO" id="GO:0003723">
    <property type="term" value="F:RNA binding"/>
    <property type="evidence" value="ECO:0007669"/>
    <property type="project" value="Ensembl"/>
</dbReference>
<feature type="region of interest" description="Disordered" evidence="6">
    <location>
        <begin position="211"/>
        <end position="243"/>
    </location>
</feature>
<dbReference type="Bgee" id="ENSMMUG00000020557">
    <property type="expression patterns" value="Expressed in skeletal muscle tissue and 21 other cell types or tissues"/>
</dbReference>
<name>A0A5F7ZAI7_MACMU</name>
<dbReference type="PROSITE" id="PS50174">
    <property type="entry name" value="G_PATCH"/>
    <property type="match status" value="1"/>
</dbReference>
<dbReference type="VGNC" id="VGNC:73041">
    <property type="gene designation" value="GPKOW"/>
</dbReference>
<dbReference type="PANTHER" id="PTHR15818:SF2">
    <property type="entry name" value="G-PATCH DOMAIN AND KOW MOTIFS-CONTAINING PROTEIN"/>
    <property type="match status" value="1"/>
</dbReference>
<reference evidence="8" key="3">
    <citation type="submission" date="2025-08" db="UniProtKB">
        <authorList>
            <consortium name="Ensembl"/>
        </authorList>
    </citation>
    <scope>IDENTIFICATION</scope>
    <source>
        <strain evidence="8">17573</strain>
    </source>
</reference>
<reference evidence="8" key="2">
    <citation type="submission" date="2019-01" db="EMBL/GenBank/DDBJ databases">
        <authorList>
            <person name="Graves T."/>
            <person name="Eichler E.E."/>
            <person name="Wilson R.K."/>
        </authorList>
    </citation>
    <scope>NUCLEOTIDE SEQUENCE [LARGE SCALE GENOMIC DNA]</scope>
    <source>
        <strain evidence="8">17573</strain>
    </source>
</reference>
<reference evidence="9" key="1">
    <citation type="journal article" date="2007" name="Science">
        <title>Evolutionary and biomedical insights from the rhesus macaque genome.</title>
        <authorList>
            <person name="Gibbs R.A."/>
            <person name="Rogers J."/>
            <person name="Katze M.G."/>
            <person name="Bumgarner R."/>
            <person name="Weinstock G.M."/>
            <person name="Mardis E.R."/>
            <person name="Remington K.A."/>
            <person name="Strausberg R.L."/>
            <person name="Venter J.C."/>
            <person name="Wilson R.K."/>
            <person name="Batzer M.A."/>
            <person name="Bustamante C.D."/>
            <person name="Eichler E.E."/>
            <person name="Hahn M.W."/>
            <person name="Hardison R.C."/>
            <person name="Makova K.D."/>
            <person name="Miller W."/>
            <person name="Milosavljevic A."/>
            <person name="Palermo R.E."/>
            <person name="Siepel A."/>
            <person name="Sikela J.M."/>
            <person name="Attaway T."/>
            <person name="Bell S."/>
            <person name="Bernard K.E."/>
            <person name="Buhay C.J."/>
            <person name="Chandrabose M.N."/>
            <person name="Dao M."/>
            <person name="Davis C."/>
            <person name="Delehaunty K.D."/>
            <person name="Ding Y."/>
            <person name="Dinh H.H."/>
            <person name="Dugan-Rocha S."/>
            <person name="Fulton L.A."/>
            <person name="Gabisi R.A."/>
            <person name="Garner T.T."/>
            <person name="Godfrey J."/>
            <person name="Hawes A.C."/>
            <person name="Hernandez J."/>
            <person name="Hines S."/>
            <person name="Holder M."/>
            <person name="Hume J."/>
            <person name="Jhangiani S.N."/>
            <person name="Joshi V."/>
            <person name="Khan Z.M."/>
            <person name="Kirkness E.F."/>
            <person name="Cree A."/>
            <person name="Fowler R.G."/>
            <person name="Lee S."/>
            <person name="Lewis L.R."/>
            <person name="Li Z."/>
            <person name="Liu Y.-S."/>
            <person name="Moore S.M."/>
            <person name="Muzny D."/>
            <person name="Nazareth L.V."/>
            <person name="Ngo D.N."/>
            <person name="Okwuonu G.O."/>
            <person name="Pai G."/>
            <person name="Parker D."/>
            <person name="Paul H.A."/>
            <person name="Pfannkoch C."/>
            <person name="Pohl C.S."/>
            <person name="Rogers Y.-H.C."/>
            <person name="Ruiz S.J."/>
            <person name="Sabo A."/>
            <person name="Santibanez J."/>
            <person name="Schneider B.W."/>
            <person name="Smith S.M."/>
            <person name="Sodergren E."/>
            <person name="Svatek A.F."/>
            <person name="Utterback T.R."/>
            <person name="Vattathil S."/>
            <person name="Warren W."/>
            <person name="White C.S."/>
            <person name="Chinwalla A.T."/>
            <person name="Feng Y."/>
            <person name="Halpern A.L."/>
            <person name="Hillier L.W."/>
            <person name="Huang X."/>
            <person name="Minx P."/>
            <person name="Nelson J.O."/>
            <person name="Pepin K.H."/>
            <person name="Qin X."/>
            <person name="Sutton G.G."/>
            <person name="Venter E."/>
            <person name="Walenz B.P."/>
            <person name="Wallis J.W."/>
            <person name="Worley K.C."/>
            <person name="Yang S.-P."/>
            <person name="Jones S.M."/>
            <person name="Marra M.A."/>
            <person name="Rocchi M."/>
            <person name="Schein J.E."/>
            <person name="Baertsch R."/>
            <person name="Clarke L."/>
            <person name="Csuros M."/>
            <person name="Glasscock J."/>
            <person name="Harris R.A."/>
            <person name="Havlak P."/>
            <person name="Jackson A.R."/>
            <person name="Jiang H."/>
            <person name="Liu Y."/>
            <person name="Messina D.N."/>
            <person name="Shen Y."/>
            <person name="Song H.X.-Z."/>
            <person name="Wylie T."/>
            <person name="Zhang L."/>
            <person name="Birney E."/>
            <person name="Han K."/>
            <person name="Konkel M.K."/>
            <person name="Lee J."/>
            <person name="Smit A.F.A."/>
            <person name="Ullmer B."/>
            <person name="Wang H."/>
            <person name="Xing J."/>
            <person name="Burhans R."/>
            <person name="Cheng Z."/>
            <person name="Karro J.E."/>
            <person name="Ma J."/>
            <person name="Raney B."/>
            <person name="She X."/>
            <person name="Cox M.J."/>
            <person name="Demuth J.P."/>
            <person name="Dumas L.J."/>
            <person name="Han S.-G."/>
            <person name="Hopkins J."/>
            <person name="Karimpour-Fard A."/>
            <person name="Kim Y.H."/>
            <person name="Pollack J.R."/>
            <person name="Vinar T."/>
            <person name="Addo-Quaye C."/>
            <person name="Degenhardt J."/>
            <person name="Denby A."/>
            <person name="Hubisz M.J."/>
            <person name="Indap A."/>
            <person name="Kosiol C."/>
            <person name="Lahn B.T."/>
            <person name="Lawson H.A."/>
            <person name="Marklein A."/>
            <person name="Nielsen R."/>
            <person name="Vallender E.J."/>
            <person name="Clark A.G."/>
            <person name="Ferguson B."/>
            <person name="Hernandez R.D."/>
            <person name="Hirani K."/>
            <person name="Kehrer-Sawatzki H."/>
            <person name="Kolb J."/>
            <person name="Patil S."/>
            <person name="Pu L.-L."/>
            <person name="Ren Y."/>
            <person name="Smith D.G."/>
            <person name="Wheeler D.A."/>
            <person name="Schenck I."/>
            <person name="Ball E.V."/>
            <person name="Chen R."/>
            <person name="Cooper D.N."/>
            <person name="Giardine B."/>
            <person name="Hsu F."/>
            <person name="Kent W.J."/>
            <person name="Lesk A."/>
            <person name="Nelson D.L."/>
            <person name="O'brien W.E."/>
            <person name="Pruefer K."/>
            <person name="Stenson P.D."/>
            <person name="Wallace J.C."/>
            <person name="Ke H."/>
            <person name="Liu X.-M."/>
            <person name="Wang P."/>
            <person name="Xiang A.P."/>
            <person name="Yang F."/>
            <person name="Barber G.P."/>
            <person name="Haussler D."/>
            <person name="Karolchik D."/>
            <person name="Kern A.D."/>
            <person name="Kuhn R.M."/>
            <person name="Smith K.E."/>
            <person name="Zwieg A.S."/>
        </authorList>
    </citation>
    <scope>NUCLEOTIDE SEQUENCE [LARGE SCALE GENOMIC DNA]</scope>
    <source>
        <strain evidence="9">17573</strain>
    </source>
</reference>
<dbReference type="SMART" id="SM00443">
    <property type="entry name" value="G_patch"/>
    <property type="match status" value="1"/>
</dbReference>
<keyword evidence="5" id="KW-0507">mRNA processing</keyword>
<gene>
    <name evidence="8 10" type="primary">GPKOW</name>
</gene>
<evidence type="ECO:0000256" key="3">
    <source>
        <dbReference type="ARBA" id="ARBA00022737"/>
    </source>
</evidence>
<keyword evidence="3" id="KW-0677">Repeat</keyword>
<dbReference type="GeneTree" id="ENSGT00390000015154"/>
<proteinExistence type="inferred from homology"/>
<feature type="compositionally biased region" description="Polar residues" evidence="6">
    <location>
        <begin position="13"/>
        <end position="26"/>
    </location>
</feature>
<comment type="similarity">
    <text evidence="2 5">Belongs to the MOS2 family.</text>
</comment>
<feature type="compositionally biased region" description="Basic and acidic residues" evidence="6">
    <location>
        <begin position="224"/>
        <end position="237"/>
    </location>
</feature>
<dbReference type="InterPro" id="IPR005824">
    <property type="entry name" value="KOW"/>
</dbReference>
<evidence type="ECO:0000256" key="6">
    <source>
        <dbReference type="SAM" id="MobiDB-lite"/>
    </source>
</evidence>
<dbReference type="GO" id="GO:0005654">
    <property type="term" value="C:nucleoplasm"/>
    <property type="evidence" value="ECO:0007669"/>
    <property type="project" value="Ensembl"/>
</dbReference>
<dbReference type="InterPro" id="IPR041994">
    <property type="entry name" value="GPKOW_KOW2"/>
</dbReference>
<feature type="domain" description="G-patch" evidence="7">
    <location>
        <begin position="164"/>
        <end position="210"/>
    </location>
</feature>
<reference evidence="8" key="4">
    <citation type="submission" date="2025-09" db="UniProtKB">
        <authorList>
            <consortium name="Ensembl"/>
        </authorList>
    </citation>
    <scope>IDENTIFICATION</scope>
    <source>
        <strain evidence="8">17573</strain>
    </source>
</reference>
<evidence type="ECO:0000313" key="10">
    <source>
        <dbReference type="VGNC" id="VGNC:73041"/>
    </source>
</evidence>
<dbReference type="ExpressionAtlas" id="A0A5F7ZAI7">
    <property type="expression patterns" value="baseline"/>
</dbReference>
<dbReference type="Pfam" id="PF25088">
    <property type="entry name" value="GPKOW_C"/>
    <property type="match status" value="1"/>
</dbReference>
<dbReference type="AlphaFoldDB" id="A0A5F7ZAI7"/>
<comment type="function">
    <text evidence="5">RNA-binding protein involved in pre-mRNA splicing.</text>
</comment>
<dbReference type="VEuPathDB" id="HostDB:ENSMMUG00000020557"/>
<protein>
    <recommendedName>
        <fullName evidence="5">G-patch domain and KOW motifs-containing protein</fullName>
    </recommendedName>
</protein>
<dbReference type="Ensembl" id="ENSMMUT00000090660.1">
    <property type="protein sequence ID" value="ENSMMUP00000061641.1"/>
    <property type="gene ID" value="ENSMMUG00000020557.4"/>
</dbReference>
<dbReference type="OMA" id="AHKDKEK"/>
<evidence type="ECO:0000256" key="5">
    <source>
        <dbReference type="RuleBase" id="RU369096"/>
    </source>
</evidence>
<dbReference type="InterPro" id="IPR041993">
    <property type="entry name" value="GPKOW_KOW1"/>
</dbReference>
<feature type="compositionally biased region" description="Basic and acidic residues" evidence="6">
    <location>
        <begin position="337"/>
        <end position="351"/>
    </location>
</feature>
<dbReference type="STRING" id="9544.ENSMMUP00000061641"/>
<accession>A0A5F7ZAI7</accession>
<keyword evidence="4 5" id="KW-0539">Nucleus</keyword>
<dbReference type="InParanoid" id="A0A5F7ZAI7"/>
<dbReference type="GO" id="GO:0005681">
    <property type="term" value="C:spliceosomal complex"/>
    <property type="evidence" value="ECO:0007669"/>
    <property type="project" value="Ensembl"/>
</dbReference>
<dbReference type="Proteomes" id="UP000006718">
    <property type="component" value="Chromosome X"/>
</dbReference>
<dbReference type="FunCoup" id="A0A5F7ZAI7">
    <property type="interactions" value="3421"/>
</dbReference>
<sequence length="508" mass="55620">MADSEEGVLPLTAASTAPISFGFTRTSARRRLADSGDGARPSPEEKDFLKTVEGRELQSVKPQEAPKELVIPLIQNGHRRQSPARPPGPSTDTEALADGVLSQAVKELIEESKKSLEERENAGVDPTLAIPMIQKGCTPSGKGADSEPRAETVPEEANYEAVPVEAYGLAMLRGMGWKPGEGIGRTFNQVVKPRVNSLRPKGLGLGANLSEAQALTPTGPSHMPRPDEEQEKDKEDQPQGLVPGGAVVVLSGPHRGLYGKVEGLDPDNVRAMVRLAVGSRVVTVSEYCLRPVSQQEFNKNTLDLRQQNGTASSRKTLRNQELHVQQDNSERKRKHLPDRLDGPAAKSEKAAPRSQHWLHRDLRVRFVDKMYKGGQYYNTKVGTLQLESPSPPPGTGPPYLSKISHPPNLYPQMIIEDVLSPDTCVCRTDEGRVLEGLREDMLETLVPKAEGDRVMVVLGPQAGRVGHLLSRDRARSRALVQLPREDQVVELHYDAICQYMGPSDTDDD</sequence>
<organism evidence="8 9">
    <name type="scientific">Macaca mulatta</name>
    <name type="common">Rhesus macaque</name>
    <dbReference type="NCBI Taxonomy" id="9544"/>
    <lineage>
        <taxon>Eukaryota</taxon>
        <taxon>Metazoa</taxon>
        <taxon>Chordata</taxon>
        <taxon>Craniata</taxon>
        <taxon>Vertebrata</taxon>
        <taxon>Euteleostomi</taxon>
        <taxon>Mammalia</taxon>
        <taxon>Eutheria</taxon>
        <taxon>Euarchontoglires</taxon>
        <taxon>Primates</taxon>
        <taxon>Haplorrhini</taxon>
        <taxon>Catarrhini</taxon>
        <taxon>Cercopithecidae</taxon>
        <taxon>Cercopithecinae</taxon>
        <taxon>Macaca</taxon>
    </lineage>
</organism>
<keyword evidence="5" id="KW-0508">mRNA splicing</keyword>
<evidence type="ECO:0000313" key="9">
    <source>
        <dbReference type="Proteomes" id="UP000006718"/>
    </source>
</evidence>
<dbReference type="InterPro" id="IPR026822">
    <property type="entry name" value="Spp2/MOS2_G-patch"/>
</dbReference>
<dbReference type="CDD" id="cd13153">
    <property type="entry name" value="KOW_GPKOW_B"/>
    <property type="match status" value="1"/>
</dbReference>
<dbReference type="Gene3D" id="2.30.30.30">
    <property type="match status" value="2"/>
</dbReference>
<evidence type="ECO:0000256" key="2">
    <source>
        <dbReference type="ARBA" id="ARBA00010966"/>
    </source>
</evidence>
<evidence type="ECO:0000259" key="7">
    <source>
        <dbReference type="PROSITE" id="PS50174"/>
    </source>
</evidence>
<dbReference type="Pfam" id="PF00467">
    <property type="entry name" value="KOW"/>
    <property type="match status" value="1"/>
</dbReference>
<dbReference type="SMR" id="A0A5F7ZAI7"/>
<evidence type="ECO:0000313" key="8">
    <source>
        <dbReference type="Ensembl" id="ENSMMUP00000061641.1"/>
    </source>
</evidence>
<dbReference type="CDD" id="cd13152">
    <property type="entry name" value="KOW_GPKOW_A"/>
    <property type="match status" value="1"/>
</dbReference>
<evidence type="ECO:0000256" key="1">
    <source>
        <dbReference type="ARBA" id="ARBA00004123"/>
    </source>
</evidence>
<dbReference type="PANTHER" id="PTHR15818">
    <property type="entry name" value="G PATCH AND KOW-CONTAINING"/>
    <property type="match status" value="1"/>
</dbReference>
<dbReference type="InterPro" id="IPR000467">
    <property type="entry name" value="G_patch_dom"/>
</dbReference>
<feature type="compositionally biased region" description="Basic and acidic residues" evidence="6">
    <location>
        <begin position="42"/>
        <end position="58"/>
    </location>
</feature>
<dbReference type="InterPro" id="IPR014722">
    <property type="entry name" value="Rib_uL2_dom2"/>
</dbReference>
<keyword evidence="9" id="KW-1185">Reference proteome</keyword>
<feature type="region of interest" description="Disordered" evidence="6">
    <location>
        <begin position="1"/>
        <end position="94"/>
    </location>
</feature>
<comment type="subcellular location">
    <subcellularLocation>
        <location evidence="1 5">Nucleus</location>
    </subcellularLocation>
</comment>
<feature type="region of interest" description="Disordered" evidence="6">
    <location>
        <begin position="309"/>
        <end position="354"/>
    </location>
</feature>